<dbReference type="AlphaFoldDB" id="A0A6C0JML6"/>
<dbReference type="EMBL" id="MN740418">
    <property type="protein sequence ID" value="QHU05707.1"/>
    <property type="molecule type" value="Genomic_DNA"/>
</dbReference>
<name>A0A6C0JML6_9ZZZZ</name>
<organism evidence="1">
    <name type="scientific">viral metagenome</name>
    <dbReference type="NCBI Taxonomy" id="1070528"/>
    <lineage>
        <taxon>unclassified sequences</taxon>
        <taxon>metagenomes</taxon>
        <taxon>organismal metagenomes</taxon>
    </lineage>
</organism>
<accession>A0A6C0JML6</accession>
<sequence>MPTYTIAITPKCSYVVRMTNGTQNTTTSGRLNGNQINFSNISYYDYSMRRKAETLQYNKIATTTNKTDFSKLVTRKGSYSQAALQKIISLRVNENCPIKITPPSNSGVIDKNSNGYYLDVSVPYSSNL</sequence>
<proteinExistence type="predicted"/>
<evidence type="ECO:0000313" key="1">
    <source>
        <dbReference type="EMBL" id="QHU05707.1"/>
    </source>
</evidence>
<reference evidence="1" key="1">
    <citation type="journal article" date="2020" name="Nature">
        <title>Giant virus diversity and host interactions through global metagenomics.</title>
        <authorList>
            <person name="Schulz F."/>
            <person name="Roux S."/>
            <person name="Paez-Espino D."/>
            <person name="Jungbluth S."/>
            <person name="Walsh D.A."/>
            <person name="Denef V.J."/>
            <person name="McMahon K.D."/>
            <person name="Konstantinidis K.T."/>
            <person name="Eloe-Fadrosh E.A."/>
            <person name="Kyrpides N.C."/>
            <person name="Woyke T."/>
        </authorList>
    </citation>
    <scope>NUCLEOTIDE SEQUENCE</scope>
    <source>
        <strain evidence="1">GVMAG-M-3300027736-24</strain>
    </source>
</reference>
<protein>
    <submittedName>
        <fullName evidence="1">Uncharacterized protein</fullName>
    </submittedName>
</protein>